<comment type="caution">
    <text evidence="2">The sequence shown here is derived from an EMBL/GenBank/DDBJ whole genome shotgun (WGS) entry which is preliminary data.</text>
</comment>
<accession>A0ABT3PC03</accession>
<feature type="chain" id="PRO_5045170911" description="PEP-CTERM sorting domain-containing protein" evidence="1">
    <location>
        <begin position="20"/>
        <end position="262"/>
    </location>
</feature>
<protein>
    <recommendedName>
        <fullName evidence="4">PEP-CTERM sorting domain-containing protein</fullName>
    </recommendedName>
</protein>
<evidence type="ECO:0008006" key="4">
    <source>
        <dbReference type="Google" id="ProtNLM"/>
    </source>
</evidence>
<gene>
    <name evidence="2" type="ORF">OPS25_14165</name>
</gene>
<dbReference type="Proteomes" id="UP001142810">
    <property type="component" value="Unassembled WGS sequence"/>
</dbReference>
<organism evidence="2 3">
    <name type="scientific">Alteromonas aquimaris</name>
    <dbReference type="NCBI Taxonomy" id="2998417"/>
    <lineage>
        <taxon>Bacteria</taxon>
        <taxon>Pseudomonadati</taxon>
        <taxon>Pseudomonadota</taxon>
        <taxon>Gammaproteobacteria</taxon>
        <taxon>Alteromonadales</taxon>
        <taxon>Alteromonadaceae</taxon>
        <taxon>Alteromonas/Salinimonas group</taxon>
        <taxon>Alteromonas</taxon>
    </lineage>
</organism>
<evidence type="ECO:0000256" key="1">
    <source>
        <dbReference type="SAM" id="SignalP"/>
    </source>
</evidence>
<evidence type="ECO:0000313" key="2">
    <source>
        <dbReference type="EMBL" id="MCW8109651.1"/>
    </source>
</evidence>
<evidence type="ECO:0000313" key="3">
    <source>
        <dbReference type="Proteomes" id="UP001142810"/>
    </source>
</evidence>
<proteinExistence type="predicted"/>
<feature type="signal peptide" evidence="1">
    <location>
        <begin position="1"/>
        <end position="19"/>
    </location>
</feature>
<reference evidence="2" key="1">
    <citation type="submission" date="2022-11" db="EMBL/GenBank/DDBJ databases">
        <title>Alteromonas sp. nov., isolated from sea water of the Qingdao.</title>
        <authorList>
            <person name="Wang Q."/>
        </authorList>
    </citation>
    <scope>NUCLEOTIDE SEQUENCE</scope>
    <source>
        <strain evidence="2">ASW11-7</strain>
    </source>
</reference>
<dbReference type="RefSeq" id="WP_265618492.1">
    <property type="nucleotide sequence ID" value="NZ_JAPFRD010000012.1"/>
</dbReference>
<dbReference type="Gene3D" id="2.60.120.200">
    <property type="match status" value="1"/>
</dbReference>
<keyword evidence="1" id="KW-0732">Signal</keyword>
<name>A0ABT3PC03_9ALTE</name>
<sequence>MKRLFAAVFAICISGVSSAAVIPVDTKNWSYELSPSSNRISTKDGWTRLLSNTPTKLSNSSGSLISDFSINSDFVFSGKFSPTYASNSACATPDEGSCNDDDILGIVFGWQDADNHYRLGWSQGGVSDITGKSGLFLVKEEGGVSNTVMNWANLFWVDEALYSFSLTREGSSFALTLTGTTQNVQGDQSAQTPSSQNPELTESAVNFNFDDLLFAGGNVGVYTESQTAVFSALSVITPAEVFAPATAWLLLASLVRLKKRKV</sequence>
<dbReference type="EMBL" id="JAPFRD010000012">
    <property type="protein sequence ID" value="MCW8109651.1"/>
    <property type="molecule type" value="Genomic_DNA"/>
</dbReference>
<keyword evidence="3" id="KW-1185">Reference proteome</keyword>